<comment type="caution">
    <text evidence="9">Lacks conserved residue(s) required for the propagation of feature annotation.</text>
</comment>
<dbReference type="Proteomes" id="UP000240912">
    <property type="component" value="Unassembled WGS sequence"/>
</dbReference>
<comment type="catalytic activity">
    <reaction evidence="7 9 10">
        <text>2-(2-carboxy-4-methylthiazol-5-yl)ethyl phosphate + 4-amino-2-methyl-5-(diphosphooxymethyl)pyrimidine + 2 H(+) = thiamine phosphate + CO2 + diphosphate</text>
        <dbReference type="Rhea" id="RHEA:47848"/>
        <dbReference type="ChEBI" id="CHEBI:15378"/>
        <dbReference type="ChEBI" id="CHEBI:16526"/>
        <dbReference type="ChEBI" id="CHEBI:33019"/>
        <dbReference type="ChEBI" id="CHEBI:37575"/>
        <dbReference type="ChEBI" id="CHEBI:57841"/>
        <dbReference type="ChEBI" id="CHEBI:62890"/>
        <dbReference type="EC" id="2.5.1.3"/>
    </reaction>
</comment>
<feature type="binding site" evidence="9">
    <location>
        <position position="64"/>
    </location>
    <ligand>
        <name>4-amino-2-methyl-5-(diphosphooxymethyl)pyrimidine</name>
        <dbReference type="ChEBI" id="CHEBI:57841"/>
    </ligand>
</feature>
<comment type="pathway">
    <text evidence="1 9 11">Cofactor biosynthesis; thiamine diphosphate biosynthesis; thiamine phosphate from 4-amino-2-methyl-5-diphosphomethylpyrimidine and 4-methyl-5-(2-phosphoethyl)-thiazole: step 1/1.</text>
</comment>
<dbReference type="OrthoDB" id="9812206at2"/>
<dbReference type="AlphaFoldDB" id="A0A2T3HKS3"/>
<evidence type="ECO:0000256" key="2">
    <source>
        <dbReference type="ARBA" id="ARBA00022679"/>
    </source>
</evidence>
<comment type="catalytic activity">
    <reaction evidence="8 9 10">
        <text>2-[(2R,5Z)-2-carboxy-4-methylthiazol-5(2H)-ylidene]ethyl phosphate + 4-amino-2-methyl-5-(diphosphooxymethyl)pyrimidine + 2 H(+) = thiamine phosphate + CO2 + diphosphate</text>
        <dbReference type="Rhea" id="RHEA:47844"/>
        <dbReference type="ChEBI" id="CHEBI:15378"/>
        <dbReference type="ChEBI" id="CHEBI:16526"/>
        <dbReference type="ChEBI" id="CHEBI:33019"/>
        <dbReference type="ChEBI" id="CHEBI:37575"/>
        <dbReference type="ChEBI" id="CHEBI:57841"/>
        <dbReference type="ChEBI" id="CHEBI:62899"/>
        <dbReference type="EC" id="2.5.1.3"/>
    </reaction>
</comment>
<dbReference type="NCBIfam" id="TIGR00693">
    <property type="entry name" value="thiE"/>
    <property type="match status" value="1"/>
</dbReference>
<dbReference type="InterPro" id="IPR034291">
    <property type="entry name" value="TMP_synthase"/>
</dbReference>
<sequence>MNRVQYISQGETNKEQLRHITEVLDAGCGWIQLRHKNGGEDERRRLAEQVRQLCSGYGATFIVNDHPELAFETGADGVHLGLSDVAVGTARMRLGTGKIIGGTANTLEDVLQRVAEGCDYIGLGPFAYTTTKAKLSPILGLEGYQRMLKALGSAGTVIPIYAIGGITLADLPALAASGIAGVAVSGLLSRSKDKRQTINIINELLTCQY</sequence>
<evidence type="ECO:0000313" key="13">
    <source>
        <dbReference type="EMBL" id="PST83055.1"/>
    </source>
</evidence>
<evidence type="ECO:0000256" key="10">
    <source>
        <dbReference type="RuleBase" id="RU003826"/>
    </source>
</evidence>
<dbReference type="HAMAP" id="MF_00097">
    <property type="entry name" value="TMP_synthase"/>
    <property type="match status" value="1"/>
</dbReference>
<dbReference type="Pfam" id="PF02581">
    <property type="entry name" value="TMP-TENI"/>
    <property type="match status" value="1"/>
</dbReference>
<protein>
    <recommendedName>
        <fullName evidence="9">Thiamine-phosphate synthase</fullName>
        <shortName evidence="9">TP synthase</shortName>
        <shortName evidence="9">TPS</shortName>
        <ecNumber evidence="9">2.5.1.3</ecNumber>
    </recommendedName>
    <alternativeName>
        <fullName evidence="9">Thiamine-phosphate pyrophosphorylase</fullName>
        <shortName evidence="9">TMP pyrophosphorylase</shortName>
        <shortName evidence="9">TMP-PPase</shortName>
    </alternativeName>
</protein>
<evidence type="ECO:0000256" key="8">
    <source>
        <dbReference type="ARBA" id="ARBA00047883"/>
    </source>
</evidence>
<dbReference type="GO" id="GO:0005737">
    <property type="term" value="C:cytoplasm"/>
    <property type="evidence" value="ECO:0007669"/>
    <property type="project" value="TreeGrafter"/>
</dbReference>
<reference evidence="13 14" key="1">
    <citation type="submission" date="2018-03" db="EMBL/GenBank/DDBJ databases">
        <authorList>
            <person name="Keele B.F."/>
        </authorList>
    </citation>
    <scope>NUCLEOTIDE SEQUENCE [LARGE SCALE GENOMIC DNA]</scope>
    <source>
        <strain evidence="13 14">YL28-9</strain>
    </source>
</reference>
<proteinExistence type="inferred from homology"/>
<feature type="binding site" evidence="9">
    <location>
        <position position="103"/>
    </location>
    <ligand>
        <name>4-amino-2-methyl-5-(diphosphooxymethyl)pyrimidine</name>
        <dbReference type="ChEBI" id="CHEBI:57841"/>
    </ligand>
</feature>
<evidence type="ECO:0000256" key="4">
    <source>
        <dbReference type="ARBA" id="ARBA00022842"/>
    </source>
</evidence>
<dbReference type="EMBL" id="PYLS01000005">
    <property type="protein sequence ID" value="PST83055.1"/>
    <property type="molecule type" value="Genomic_DNA"/>
</dbReference>
<evidence type="ECO:0000313" key="14">
    <source>
        <dbReference type="Proteomes" id="UP000240912"/>
    </source>
</evidence>
<dbReference type="InterPro" id="IPR036206">
    <property type="entry name" value="ThiamineP_synth_sf"/>
</dbReference>
<dbReference type="UniPathway" id="UPA00060">
    <property type="reaction ID" value="UER00141"/>
</dbReference>
<dbReference type="InterPro" id="IPR013785">
    <property type="entry name" value="Aldolase_TIM"/>
</dbReference>
<dbReference type="PANTHER" id="PTHR20857">
    <property type="entry name" value="THIAMINE-PHOSPHATE PYROPHOSPHORYLASE"/>
    <property type="match status" value="1"/>
</dbReference>
<evidence type="ECO:0000256" key="6">
    <source>
        <dbReference type="ARBA" id="ARBA00047334"/>
    </source>
</evidence>
<evidence type="ECO:0000256" key="7">
    <source>
        <dbReference type="ARBA" id="ARBA00047851"/>
    </source>
</evidence>
<feature type="binding site" evidence="9">
    <location>
        <position position="165"/>
    </location>
    <ligand>
        <name>2-[(2R,5Z)-2-carboxy-4-methylthiazol-5(2H)-ylidene]ethyl phosphate</name>
        <dbReference type="ChEBI" id="CHEBI:62899"/>
    </ligand>
</feature>
<evidence type="ECO:0000256" key="5">
    <source>
        <dbReference type="ARBA" id="ARBA00022977"/>
    </source>
</evidence>
<dbReference type="EC" id="2.5.1.3" evidence="9"/>
<keyword evidence="3 9" id="KW-0479">Metal-binding</keyword>
<gene>
    <name evidence="9 13" type="primary">thiE</name>
    <name evidence="13" type="ORF">C7T94_10565</name>
</gene>
<accession>A0A2T3HKS3</accession>
<dbReference type="GO" id="GO:0004789">
    <property type="term" value="F:thiamine-phosphate diphosphorylase activity"/>
    <property type="evidence" value="ECO:0007669"/>
    <property type="project" value="UniProtKB-UniRule"/>
</dbReference>
<feature type="binding site" evidence="9">
    <location>
        <begin position="32"/>
        <end position="36"/>
    </location>
    <ligand>
        <name>4-amino-2-methyl-5-(diphosphooxymethyl)pyrimidine</name>
        <dbReference type="ChEBI" id="CHEBI:57841"/>
    </ligand>
</feature>
<name>A0A2T3HKS3_9SPHI</name>
<feature type="domain" description="Thiamine phosphate synthase/TenI" evidence="12">
    <location>
        <begin position="10"/>
        <end position="185"/>
    </location>
</feature>
<comment type="catalytic activity">
    <reaction evidence="6 9 10">
        <text>4-methyl-5-(2-phosphooxyethyl)-thiazole + 4-amino-2-methyl-5-(diphosphooxymethyl)pyrimidine + H(+) = thiamine phosphate + diphosphate</text>
        <dbReference type="Rhea" id="RHEA:22328"/>
        <dbReference type="ChEBI" id="CHEBI:15378"/>
        <dbReference type="ChEBI" id="CHEBI:33019"/>
        <dbReference type="ChEBI" id="CHEBI:37575"/>
        <dbReference type="ChEBI" id="CHEBI:57841"/>
        <dbReference type="ChEBI" id="CHEBI:58296"/>
        <dbReference type="EC" id="2.5.1.3"/>
    </reaction>
</comment>
<dbReference type="RefSeq" id="WP_107215315.1">
    <property type="nucleotide sequence ID" value="NZ_KZ686269.1"/>
</dbReference>
<dbReference type="Gene3D" id="3.20.20.70">
    <property type="entry name" value="Aldolase class I"/>
    <property type="match status" value="1"/>
</dbReference>
<dbReference type="SUPFAM" id="SSF51391">
    <property type="entry name" value="Thiamin phosphate synthase"/>
    <property type="match status" value="1"/>
</dbReference>
<dbReference type="GO" id="GO:0000287">
    <property type="term" value="F:magnesium ion binding"/>
    <property type="evidence" value="ECO:0007669"/>
    <property type="project" value="UniProtKB-UniRule"/>
</dbReference>
<keyword evidence="14" id="KW-1185">Reference proteome</keyword>
<evidence type="ECO:0000259" key="12">
    <source>
        <dbReference type="Pfam" id="PF02581"/>
    </source>
</evidence>
<keyword evidence="5 9" id="KW-0784">Thiamine biosynthesis</keyword>
<evidence type="ECO:0000256" key="9">
    <source>
        <dbReference type="HAMAP-Rule" id="MF_00097"/>
    </source>
</evidence>
<comment type="caution">
    <text evidence="13">The sequence shown here is derived from an EMBL/GenBank/DDBJ whole genome shotgun (WGS) entry which is preliminary data.</text>
</comment>
<feature type="binding site" evidence="9">
    <location>
        <position position="84"/>
    </location>
    <ligand>
        <name>Mg(2+)</name>
        <dbReference type="ChEBI" id="CHEBI:18420"/>
    </ligand>
</feature>
<comment type="function">
    <text evidence="9">Condenses 4-methyl-5-(beta-hydroxyethyl)thiazole monophosphate (THZ-P) and 2-methyl-4-amino-5-hydroxymethyl pyrimidine pyrophosphate (HMP-PP) to form thiamine monophosphate (TMP).</text>
</comment>
<evidence type="ECO:0000256" key="3">
    <source>
        <dbReference type="ARBA" id="ARBA00022723"/>
    </source>
</evidence>
<feature type="binding site" evidence="9">
    <location>
        <position position="65"/>
    </location>
    <ligand>
        <name>Mg(2+)</name>
        <dbReference type="ChEBI" id="CHEBI:18420"/>
    </ligand>
</feature>
<dbReference type="CDD" id="cd00564">
    <property type="entry name" value="TMP_TenI"/>
    <property type="match status" value="1"/>
</dbReference>
<keyword evidence="2 9" id="KW-0808">Transferase</keyword>
<keyword evidence="4 9" id="KW-0460">Magnesium</keyword>
<feature type="binding site" evidence="9">
    <location>
        <position position="132"/>
    </location>
    <ligand>
        <name>4-amino-2-methyl-5-(diphosphooxymethyl)pyrimidine</name>
        <dbReference type="ChEBI" id="CHEBI:57841"/>
    </ligand>
</feature>
<comment type="similarity">
    <text evidence="9 10">Belongs to the thiamine-phosphate synthase family.</text>
</comment>
<feature type="binding site" evidence="9">
    <location>
        <begin position="129"/>
        <end position="131"/>
    </location>
    <ligand>
        <name>2-[(2R,5Z)-2-carboxy-4-methylthiazol-5(2H)-ylidene]ethyl phosphate</name>
        <dbReference type="ChEBI" id="CHEBI:62899"/>
    </ligand>
</feature>
<organism evidence="13 14">
    <name type="scientific">Pedobacter yulinensis</name>
    <dbReference type="NCBI Taxonomy" id="2126353"/>
    <lineage>
        <taxon>Bacteria</taxon>
        <taxon>Pseudomonadati</taxon>
        <taxon>Bacteroidota</taxon>
        <taxon>Sphingobacteriia</taxon>
        <taxon>Sphingobacteriales</taxon>
        <taxon>Sphingobacteriaceae</taxon>
        <taxon>Pedobacter</taxon>
    </lineage>
</organism>
<dbReference type="InterPro" id="IPR022998">
    <property type="entry name" value="ThiamineP_synth_TenI"/>
</dbReference>
<dbReference type="GO" id="GO:0009228">
    <property type="term" value="P:thiamine biosynthetic process"/>
    <property type="evidence" value="ECO:0007669"/>
    <property type="project" value="UniProtKB-KW"/>
</dbReference>
<evidence type="ECO:0000256" key="1">
    <source>
        <dbReference type="ARBA" id="ARBA00005165"/>
    </source>
</evidence>
<dbReference type="PANTHER" id="PTHR20857:SF15">
    <property type="entry name" value="THIAMINE-PHOSPHATE SYNTHASE"/>
    <property type="match status" value="1"/>
</dbReference>
<evidence type="ECO:0000256" key="11">
    <source>
        <dbReference type="RuleBase" id="RU004253"/>
    </source>
</evidence>
<dbReference type="GO" id="GO:0009229">
    <property type="term" value="P:thiamine diphosphate biosynthetic process"/>
    <property type="evidence" value="ECO:0007669"/>
    <property type="project" value="UniProtKB-UniRule"/>
</dbReference>
<comment type="cofactor">
    <cofactor evidence="9">
        <name>Mg(2+)</name>
        <dbReference type="ChEBI" id="CHEBI:18420"/>
    </cofactor>
    <text evidence="9">Binds 1 Mg(2+) ion per subunit.</text>
</comment>